<name>A0A844XI45_9SPHN</name>
<keyword evidence="2" id="KW-1185">Reference proteome</keyword>
<protein>
    <submittedName>
        <fullName evidence="1">DUF1905 domain-containing protein</fullName>
    </submittedName>
</protein>
<comment type="caution">
    <text evidence="1">The sequence shown here is derived from an EMBL/GenBank/DDBJ whole genome shotgun (WGS) entry which is preliminary data.</text>
</comment>
<gene>
    <name evidence="1" type="ORF">GRF63_15035</name>
</gene>
<dbReference type="Pfam" id="PF08922">
    <property type="entry name" value="DUF1905"/>
    <property type="match status" value="1"/>
</dbReference>
<evidence type="ECO:0000313" key="1">
    <source>
        <dbReference type="EMBL" id="MWV29218.1"/>
    </source>
</evidence>
<dbReference type="SUPFAM" id="SSF141694">
    <property type="entry name" value="AF2212/PG0164-like"/>
    <property type="match status" value="1"/>
</dbReference>
<dbReference type="InterPro" id="IPR015018">
    <property type="entry name" value="DUF1905"/>
</dbReference>
<dbReference type="EMBL" id="WUBR01000003">
    <property type="protein sequence ID" value="MWV29218.1"/>
    <property type="molecule type" value="Genomic_DNA"/>
</dbReference>
<reference evidence="1 2" key="2">
    <citation type="submission" date="2020-02" db="EMBL/GenBank/DDBJ databases">
        <title>Erythrobacter dongmakensis sp. nov., isolated from a tidal mudflat.</title>
        <authorList>
            <person name="Kim I.S."/>
        </authorList>
    </citation>
    <scope>NUCLEOTIDE SEQUENCE [LARGE SCALE GENOMIC DNA]</scope>
    <source>
        <strain evidence="1 2">GH3-10</strain>
    </source>
</reference>
<organism evidence="1 2">
    <name type="scientific">Aurantiacibacter rhizosphaerae</name>
    <dbReference type="NCBI Taxonomy" id="2691582"/>
    <lineage>
        <taxon>Bacteria</taxon>
        <taxon>Pseudomonadati</taxon>
        <taxon>Pseudomonadota</taxon>
        <taxon>Alphaproteobacteria</taxon>
        <taxon>Sphingomonadales</taxon>
        <taxon>Erythrobacteraceae</taxon>
        <taxon>Aurantiacibacter</taxon>
    </lineage>
</organism>
<dbReference type="Proteomes" id="UP000461409">
    <property type="component" value="Unassembled WGS sequence"/>
</dbReference>
<accession>A0A844XI45</accession>
<reference evidence="1 2" key="1">
    <citation type="submission" date="2019-12" db="EMBL/GenBank/DDBJ databases">
        <authorList>
            <person name="Lee S.D."/>
        </authorList>
    </citation>
    <scope>NUCLEOTIDE SEQUENCE [LARGE SCALE GENOMIC DNA]</scope>
    <source>
        <strain evidence="1 2">GH3-10</strain>
    </source>
</reference>
<proteinExistence type="predicted"/>
<dbReference type="InterPro" id="IPR037079">
    <property type="entry name" value="AF2212/PG0164-like_sf"/>
</dbReference>
<dbReference type="Gene3D" id="2.40.30.100">
    <property type="entry name" value="AF2212/PG0164-like"/>
    <property type="match status" value="1"/>
</dbReference>
<sequence length="82" mass="8790">MTIAGDAADEIRAHAALRRMETGKSRGFGSVRVEVTLGDSCWTTSVFPRTSHEGYLLPVKATVRKAEGLGEDDGVQVTLSLL</sequence>
<evidence type="ECO:0000313" key="2">
    <source>
        <dbReference type="Proteomes" id="UP000461409"/>
    </source>
</evidence>
<dbReference type="AlphaFoldDB" id="A0A844XI45"/>